<evidence type="ECO:0000256" key="4">
    <source>
        <dbReference type="ARBA" id="ARBA00022729"/>
    </source>
</evidence>
<organism evidence="9 10">
    <name type="scientific">Ramlibacter agri</name>
    <dbReference type="NCBI Taxonomy" id="2728837"/>
    <lineage>
        <taxon>Bacteria</taxon>
        <taxon>Pseudomonadati</taxon>
        <taxon>Pseudomonadota</taxon>
        <taxon>Betaproteobacteria</taxon>
        <taxon>Burkholderiales</taxon>
        <taxon>Comamonadaceae</taxon>
        <taxon>Ramlibacter</taxon>
    </lineage>
</organism>
<keyword evidence="10" id="KW-1185">Reference proteome</keyword>
<evidence type="ECO:0000256" key="6">
    <source>
        <dbReference type="ARBA" id="ARBA00023139"/>
    </source>
</evidence>
<reference evidence="9 10" key="1">
    <citation type="submission" date="2020-04" db="EMBL/GenBank/DDBJ databases">
        <title>Ramlibacter sp. G-1-2-2 isolated from soil.</title>
        <authorList>
            <person name="Dahal R.H."/>
        </authorList>
    </citation>
    <scope>NUCLEOTIDE SEQUENCE [LARGE SCALE GENOMIC DNA]</scope>
    <source>
        <strain evidence="9 10">G-1-2-2</strain>
    </source>
</reference>
<evidence type="ECO:0000313" key="9">
    <source>
        <dbReference type="EMBL" id="NML44902.1"/>
    </source>
</evidence>
<dbReference type="Gene3D" id="3.40.190.10">
    <property type="entry name" value="Periplasmic binding protein-like II"/>
    <property type="match status" value="1"/>
</dbReference>
<feature type="chain" id="PRO_5032708713" evidence="8">
    <location>
        <begin position="25"/>
        <end position="462"/>
    </location>
</feature>
<evidence type="ECO:0000256" key="7">
    <source>
        <dbReference type="ARBA" id="ARBA00023288"/>
    </source>
</evidence>
<proteinExistence type="inferred from homology"/>
<dbReference type="PANTHER" id="PTHR43649:SF33">
    <property type="entry name" value="POLYGALACTURONAN_RHAMNOGALACTURONAN-BINDING PROTEIN YTCQ"/>
    <property type="match status" value="1"/>
</dbReference>
<keyword evidence="5" id="KW-0472">Membrane</keyword>
<evidence type="ECO:0000256" key="3">
    <source>
        <dbReference type="ARBA" id="ARBA00022475"/>
    </source>
</evidence>
<accession>A0A848H521</accession>
<comment type="caution">
    <text evidence="9">The sequence shown here is derived from an EMBL/GenBank/DDBJ whole genome shotgun (WGS) entry which is preliminary data.</text>
</comment>
<evidence type="ECO:0000256" key="2">
    <source>
        <dbReference type="ARBA" id="ARBA00008520"/>
    </source>
</evidence>
<comment type="similarity">
    <text evidence="2">Belongs to the bacterial solute-binding protein 1 family.</text>
</comment>
<keyword evidence="4 8" id="KW-0732">Signal</keyword>
<evidence type="ECO:0000313" key="10">
    <source>
        <dbReference type="Proteomes" id="UP000541185"/>
    </source>
</evidence>
<dbReference type="GO" id="GO:0042597">
    <property type="term" value="C:periplasmic space"/>
    <property type="evidence" value="ECO:0007669"/>
    <property type="project" value="UniProtKB-SubCell"/>
</dbReference>
<sequence length="462" mass="51752">MKLRTVLAAAMVAAGLLANAPAMAQEKLTVWWVKGFYKAEDDALFEAIKKYEAKHKGVKVELSQYPIQDMIPKTVAALDSGSPPDVAYADVYDFQVTAKWAFDGKLEDISSVINPMVNKFEPVALSTTFLYNDASKKRAYYAFPLKQQTMHIQYWKDMLAEAGFKESDIPKEWNAYWNFWCDKVQPASRQKSGKRNFGIGQPMGVDSSDSFYSFLTFMDAYNVQLVNDSGKLLVDDPAVKQGLIKALTDYTMPYTKGCTPPSSTSWKDPDNNVAFHNKTTVMTHNATISIAAKWLDDANNTALTEAQRAEAKKNYTELIATAGFPNKPDGSKMKYRSAVKTGVIFSAAKNKTRAKEFVSFLLQDENLTPYVEGSLGRWFPVTKAGQASPFWKGDQHRQAVYNQFMSGTTTFEFTKNYKFTILNNENVWAKAMNRVVNEKVPVDKAVDEMIARIKQVAGPGPQ</sequence>
<dbReference type="InterPro" id="IPR050490">
    <property type="entry name" value="Bact_solute-bd_prot1"/>
</dbReference>
<dbReference type="Proteomes" id="UP000541185">
    <property type="component" value="Unassembled WGS sequence"/>
</dbReference>
<comment type="subcellular location">
    <subcellularLocation>
        <location evidence="1">Periplasm</location>
    </subcellularLocation>
</comment>
<evidence type="ECO:0000256" key="1">
    <source>
        <dbReference type="ARBA" id="ARBA00004418"/>
    </source>
</evidence>
<dbReference type="AlphaFoldDB" id="A0A848H521"/>
<keyword evidence="6" id="KW-0564">Palmitate</keyword>
<feature type="signal peptide" evidence="8">
    <location>
        <begin position="1"/>
        <end position="24"/>
    </location>
</feature>
<keyword evidence="7" id="KW-0449">Lipoprotein</keyword>
<name>A0A848H521_9BURK</name>
<dbReference type="InterPro" id="IPR006059">
    <property type="entry name" value="SBP"/>
</dbReference>
<evidence type="ECO:0000256" key="5">
    <source>
        <dbReference type="ARBA" id="ARBA00023136"/>
    </source>
</evidence>
<dbReference type="RefSeq" id="WP_169419000.1">
    <property type="nucleotide sequence ID" value="NZ_JABBFX010000001.1"/>
</dbReference>
<dbReference type="Pfam" id="PF13416">
    <property type="entry name" value="SBP_bac_8"/>
    <property type="match status" value="1"/>
</dbReference>
<gene>
    <name evidence="9" type="ORF">HHL11_14180</name>
</gene>
<dbReference type="EMBL" id="JABBFX010000001">
    <property type="protein sequence ID" value="NML44902.1"/>
    <property type="molecule type" value="Genomic_DNA"/>
</dbReference>
<keyword evidence="3" id="KW-1003">Cell membrane</keyword>
<evidence type="ECO:0000256" key="8">
    <source>
        <dbReference type="SAM" id="SignalP"/>
    </source>
</evidence>
<dbReference type="PANTHER" id="PTHR43649">
    <property type="entry name" value="ARABINOSE-BINDING PROTEIN-RELATED"/>
    <property type="match status" value="1"/>
</dbReference>
<dbReference type="SUPFAM" id="SSF53850">
    <property type="entry name" value="Periplasmic binding protein-like II"/>
    <property type="match status" value="1"/>
</dbReference>
<protein>
    <submittedName>
        <fullName evidence="9">Carbohydrate ABC transporter substrate-binding protein</fullName>
    </submittedName>
</protein>